<accession>A0ABP9GKP5</accession>
<dbReference type="Gene3D" id="3.40.50.1110">
    <property type="entry name" value="SGNH hydrolase"/>
    <property type="match status" value="1"/>
</dbReference>
<reference evidence="3" key="1">
    <citation type="journal article" date="2019" name="Int. J. Syst. Evol. Microbiol.">
        <title>The Global Catalogue of Microorganisms (GCM) 10K type strain sequencing project: providing services to taxonomists for standard genome sequencing and annotation.</title>
        <authorList>
            <consortium name="The Broad Institute Genomics Platform"/>
            <consortium name="The Broad Institute Genome Sequencing Center for Infectious Disease"/>
            <person name="Wu L."/>
            <person name="Ma J."/>
        </authorList>
    </citation>
    <scope>NUCLEOTIDE SEQUENCE [LARGE SCALE GENOMIC DNA]</scope>
    <source>
        <strain evidence="3">JCM 17986</strain>
    </source>
</reference>
<evidence type="ECO:0008006" key="4">
    <source>
        <dbReference type="Google" id="ProtNLM"/>
    </source>
</evidence>
<name>A0ABP9GKP5_9ACTN</name>
<gene>
    <name evidence="2" type="ORF">GCM10023205_02400</name>
</gene>
<sequence>MAGNLLRQPRISGGSSESRGRRADPQGYPPANPHPATTSAAPQPHRDGARQDARRAPGRGNVGGGITGGTARTRGTDTTDTAAHRPTTQRLDDRGGTGRVRIPRMRMAAACLALTATATACSDATSGPHATSQAASGPQSAQPAFGTPTIPAPAAPGAQAASQSPAAAAKPTVYPSTRAAAAPLAKPRSMAALGDSITRGFDACSLPLKDCPSKSWATGDDVDSQAKRLGLPSNAVFNDARTGARMSELGDQARVAVGQRVEYVTVLMGANDACRDKDADMTPVADYERQLRNGLDVLRQGLPGVHVLVVSVPDVGRLWEVARGESFARTVWSTADVCQSMLADPMDSHPDSLARRQRVRDRITAYNDVLRRVCGEWSGQCKYDGGAVNAQRFGKNDLSHWDWFHPSGQGQAVIADLTMREGFRWQ</sequence>
<feature type="compositionally biased region" description="Low complexity" evidence="1">
    <location>
        <begin position="155"/>
        <end position="166"/>
    </location>
</feature>
<feature type="region of interest" description="Disordered" evidence="1">
    <location>
        <begin position="1"/>
        <end position="100"/>
    </location>
</feature>
<dbReference type="SUPFAM" id="SSF52266">
    <property type="entry name" value="SGNH hydrolase"/>
    <property type="match status" value="1"/>
</dbReference>
<dbReference type="Proteomes" id="UP001500466">
    <property type="component" value="Unassembled WGS sequence"/>
</dbReference>
<feature type="compositionally biased region" description="Low complexity" evidence="1">
    <location>
        <begin position="122"/>
        <end position="149"/>
    </location>
</feature>
<protein>
    <recommendedName>
        <fullName evidence="4">Lysophospholipase L1</fullName>
    </recommendedName>
</protein>
<keyword evidence="3" id="KW-1185">Reference proteome</keyword>
<evidence type="ECO:0000313" key="2">
    <source>
        <dbReference type="EMBL" id="GAA4946184.1"/>
    </source>
</evidence>
<dbReference type="EMBL" id="BAABHS010000001">
    <property type="protein sequence ID" value="GAA4946184.1"/>
    <property type="molecule type" value="Genomic_DNA"/>
</dbReference>
<dbReference type="InterPro" id="IPR001087">
    <property type="entry name" value="GDSL"/>
</dbReference>
<evidence type="ECO:0000256" key="1">
    <source>
        <dbReference type="SAM" id="MobiDB-lite"/>
    </source>
</evidence>
<dbReference type="Pfam" id="PF00657">
    <property type="entry name" value="Lipase_GDSL"/>
    <property type="match status" value="1"/>
</dbReference>
<feature type="compositionally biased region" description="Low complexity" evidence="1">
    <location>
        <begin position="69"/>
        <end position="81"/>
    </location>
</feature>
<proteinExistence type="predicted"/>
<organism evidence="2 3">
    <name type="scientific">Yinghuangia aomiensis</name>
    <dbReference type="NCBI Taxonomy" id="676205"/>
    <lineage>
        <taxon>Bacteria</taxon>
        <taxon>Bacillati</taxon>
        <taxon>Actinomycetota</taxon>
        <taxon>Actinomycetes</taxon>
        <taxon>Kitasatosporales</taxon>
        <taxon>Streptomycetaceae</taxon>
        <taxon>Yinghuangia</taxon>
    </lineage>
</organism>
<dbReference type="InterPro" id="IPR036514">
    <property type="entry name" value="SGNH_hydro_sf"/>
</dbReference>
<evidence type="ECO:0000313" key="3">
    <source>
        <dbReference type="Proteomes" id="UP001500466"/>
    </source>
</evidence>
<feature type="compositionally biased region" description="Basic and acidic residues" evidence="1">
    <location>
        <begin position="44"/>
        <end position="55"/>
    </location>
</feature>
<comment type="caution">
    <text evidence="2">The sequence shown here is derived from an EMBL/GenBank/DDBJ whole genome shotgun (WGS) entry which is preliminary data.</text>
</comment>
<feature type="region of interest" description="Disordered" evidence="1">
    <location>
        <begin position="122"/>
        <end position="166"/>
    </location>
</feature>